<evidence type="ECO:0000259" key="2">
    <source>
        <dbReference type="PROSITE" id="PS50206"/>
    </source>
</evidence>
<proteinExistence type="predicted"/>
<dbReference type="AlphaFoldDB" id="A0A521G2Q6"/>
<keyword evidence="4" id="KW-1185">Reference proteome</keyword>
<dbReference type="GO" id="GO:0016740">
    <property type="term" value="F:transferase activity"/>
    <property type="evidence" value="ECO:0007669"/>
    <property type="project" value="UniProtKB-KW"/>
</dbReference>
<dbReference type="SUPFAM" id="SSF52821">
    <property type="entry name" value="Rhodanese/Cell cycle control phosphatase"/>
    <property type="match status" value="1"/>
</dbReference>
<dbReference type="EMBL" id="NQJD01000010">
    <property type="protein sequence ID" value="TAA75141.1"/>
    <property type="molecule type" value="Genomic_DNA"/>
</dbReference>
<evidence type="ECO:0000313" key="3">
    <source>
        <dbReference type="EMBL" id="TAA75141.1"/>
    </source>
</evidence>
<evidence type="ECO:0000313" key="4">
    <source>
        <dbReference type="Proteomes" id="UP000316238"/>
    </source>
</evidence>
<gene>
    <name evidence="3" type="ORF">CDV28_1109</name>
</gene>
<comment type="caution">
    <text evidence="3">The sequence shown here is derived from an EMBL/GenBank/DDBJ whole genome shotgun (WGS) entry which is preliminary data.</text>
</comment>
<dbReference type="InterPro" id="IPR036873">
    <property type="entry name" value="Rhodanese-like_dom_sf"/>
</dbReference>
<dbReference type="PANTHER" id="PTHR43031:SF1">
    <property type="entry name" value="PYRIDINE NUCLEOTIDE-DISULPHIDE OXIDOREDUCTASE"/>
    <property type="match status" value="1"/>
</dbReference>
<dbReference type="PROSITE" id="PS50206">
    <property type="entry name" value="RHODANESE_3"/>
    <property type="match status" value="1"/>
</dbReference>
<feature type="chain" id="PRO_5021748619" evidence="1">
    <location>
        <begin position="20"/>
        <end position="149"/>
    </location>
</feature>
<dbReference type="Pfam" id="PF00581">
    <property type="entry name" value="Rhodanese"/>
    <property type="match status" value="1"/>
</dbReference>
<reference evidence="3" key="1">
    <citation type="submission" date="2017-07" db="EMBL/GenBank/DDBJ databases">
        <title>The cable genome - Insights into the physiology and evolution of filamentous bacteria capable of sulfide oxidation via long distance electron transfer.</title>
        <authorList>
            <person name="Thorup C."/>
            <person name="Bjerg J.T."/>
            <person name="Schreiber L."/>
            <person name="Nielsen L.P."/>
            <person name="Kjeldsen K.U."/>
            <person name="Boesen T."/>
            <person name="Boggild A."/>
            <person name="Meysman F."/>
            <person name="Geelhoed J."/>
            <person name="Schramm A."/>
        </authorList>
    </citation>
    <scope>NUCLEOTIDE SEQUENCE [LARGE SCALE GENOMIC DNA]</scope>
    <source>
        <strain evidence="3">GS</strain>
    </source>
</reference>
<evidence type="ECO:0000256" key="1">
    <source>
        <dbReference type="SAM" id="SignalP"/>
    </source>
</evidence>
<dbReference type="InterPro" id="IPR001763">
    <property type="entry name" value="Rhodanese-like_dom"/>
</dbReference>
<keyword evidence="1" id="KW-0732">Signal</keyword>
<feature type="signal peptide" evidence="1">
    <location>
        <begin position="1"/>
        <end position="19"/>
    </location>
</feature>
<dbReference type="SMART" id="SM00450">
    <property type="entry name" value="RHOD"/>
    <property type="match status" value="1"/>
</dbReference>
<dbReference type="CDD" id="cd00158">
    <property type="entry name" value="RHOD"/>
    <property type="match status" value="1"/>
</dbReference>
<accession>A0A521G2Q6</accession>
<dbReference type="PANTHER" id="PTHR43031">
    <property type="entry name" value="FAD-DEPENDENT OXIDOREDUCTASE"/>
    <property type="match status" value="1"/>
</dbReference>
<name>A0A521G2Q6_9BACT</name>
<dbReference type="Proteomes" id="UP000316238">
    <property type="component" value="Unassembled WGS sequence"/>
</dbReference>
<sequence length="149" mass="16603">MKKLTLIFLLAAMCLPAYASDAPLEKYIAAFDYAAKEEMNVDSKELVKLLKEGKAQLIDIRFAEEYAAWKVMPSINIPLNELPKRLAELDKGKMIVTACPHKDRAIIAMVYLRSKGLEARYLTDGLVGLAENLRGDTARDFINALGKAQ</sequence>
<protein>
    <submittedName>
        <fullName evidence="3">Rhodanese-related sulfurtransferase</fullName>
    </submittedName>
</protein>
<feature type="domain" description="Rhodanese" evidence="2">
    <location>
        <begin position="51"/>
        <end position="138"/>
    </location>
</feature>
<dbReference type="Gene3D" id="3.40.250.10">
    <property type="entry name" value="Rhodanese-like domain"/>
    <property type="match status" value="1"/>
</dbReference>
<organism evidence="3 4">
    <name type="scientific">Candidatus Electronema aureum</name>
    <dbReference type="NCBI Taxonomy" id="2005002"/>
    <lineage>
        <taxon>Bacteria</taxon>
        <taxon>Pseudomonadati</taxon>
        <taxon>Thermodesulfobacteriota</taxon>
        <taxon>Desulfobulbia</taxon>
        <taxon>Desulfobulbales</taxon>
        <taxon>Desulfobulbaceae</taxon>
        <taxon>Candidatus Electronema</taxon>
    </lineage>
</organism>
<dbReference type="InterPro" id="IPR050229">
    <property type="entry name" value="GlpE_sulfurtransferase"/>
</dbReference>